<reference evidence="2 3" key="1">
    <citation type="submission" date="2020-08" db="EMBL/GenBank/DDBJ databases">
        <title>Sequencing the genomes of 1000 actinobacteria strains.</title>
        <authorList>
            <person name="Klenk H.-P."/>
        </authorList>
    </citation>
    <scope>NUCLEOTIDE SEQUENCE [LARGE SCALE GENOMIC DNA]</scope>
    <source>
        <strain evidence="2 3">DSM 46659</strain>
    </source>
</reference>
<evidence type="ECO:0000313" key="2">
    <source>
        <dbReference type="EMBL" id="MBB6171616.1"/>
    </source>
</evidence>
<evidence type="ECO:0000313" key="3">
    <source>
        <dbReference type="Proteomes" id="UP000546642"/>
    </source>
</evidence>
<dbReference type="EMBL" id="JACHDS010000001">
    <property type="protein sequence ID" value="MBB6171616.1"/>
    <property type="molecule type" value="Genomic_DNA"/>
</dbReference>
<dbReference type="AlphaFoldDB" id="A0A7W9YHI1"/>
<comment type="caution">
    <text evidence="2">The sequence shown here is derived from an EMBL/GenBank/DDBJ whole genome shotgun (WGS) entry which is preliminary data.</text>
</comment>
<dbReference type="Proteomes" id="UP000546642">
    <property type="component" value="Unassembled WGS sequence"/>
</dbReference>
<organism evidence="2 3">
    <name type="scientific">Nocardiopsis mwathae</name>
    <dbReference type="NCBI Taxonomy" id="1472723"/>
    <lineage>
        <taxon>Bacteria</taxon>
        <taxon>Bacillati</taxon>
        <taxon>Actinomycetota</taxon>
        <taxon>Actinomycetes</taxon>
        <taxon>Streptosporangiales</taxon>
        <taxon>Nocardiopsidaceae</taxon>
        <taxon>Nocardiopsis</taxon>
    </lineage>
</organism>
<keyword evidence="3" id="KW-1185">Reference proteome</keyword>
<proteinExistence type="predicted"/>
<gene>
    <name evidence="2" type="ORF">HNR23_001676</name>
</gene>
<protein>
    <submittedName>
        <fullName evidence="2">Uncharacterized protein</fullName>
    </submittedName>
</protein>
<evidence type="ECO:0000256" key="1">
    <source>
        <dbReference type="SAM" id="MobiDB-lite"/>
    </source>
</evidence>
<sequence length="230" mass="24276">MINGRVLGGVHLPQRAAPAVAPGAVTSHPPTPADTRRRRRAAIRTAADRGRRTPHMNGHTTDLADVLAAVPLYAPVGEQRRGRVSSTTVAPGAALPTKVVVDFGSTPEGPDRGPDLEIATRAWDTGTEPGERELRGFCAERALMELRMRDPLSGQATALPPGAAWSSAAITVDATPRTFTVLSAGALWVAATVLPGPFLLRIYTPVAGARPDRLRRLTSAAELEPLRGRG</sequence>
<feature type="region of interest" description="Disordered" evidence="1">
    <location>
        <begin position="18"/>
        <end position="38"/>
    </location>
</feature>
<name>A0A7W9YHI1_9ACTN</name>
<accession>A0A7W9YHI1</accession>